<evidence type="ECO:0000313" key="3">
    <source>
        <dbReference type="Proteomes" id="UP000215914"/>
    </source>
</evidence>
<keyword evidence="3" id="KW-1185">Reference proteome</keyword>
<dbReference type="Gramene" id="mRNA:HanXRQr2_Chr15g0698481">
    <property type="protein sequence ID" value="CDS:HanXRQr2_Chr15g0698481.1"/>
    <property type="gene ID" value="HanXRQr2_Chr15g0698481"/>
</dbReference>
<evidence type="ECO:0000313" key="2">
    <source>
        <dbReference type="EMBL" id="KAF5764991.1"/>
    </source>
</evidence>
<dbReference type="EMBL" id="MNCJ02000330">
    <property type="protein sequence ID" value="KAF5764991.1"/>
    <property type="molecule type" value="Genomic_DNA"/>
</dbReference>
<sequence length="87" mass="9634">MSDEEVSRDDDYREDTFTVDVEMGGAGPSGSVRGAGMQSGYVGSAFDYAQQPYGPYWAHTGNMGQVIEQRRPPTFGDWSEPNQMLFD</sequence>
<feature type="region of interest" description="Disordered" evidence="1">
    <location>
        <begin position="1"/>
        <end position="36"/>
    </location>
</feature>
<evidence type="ECO:0000256" key="1">
    <source>
        <dbReference type="SAM" id="MobiDB-lite"/>
    </source>
</evidence>
<organism evidence="2 3">
    <name type="scientific">Helianthus annuus</name>
    <name type="common">Common sunflower</name>
    <dbReference type="NCBI Taxonomy" id="4232"/>
    <lineage>
        <taxon>Eukaryota</taxon>
        <taxon>Viridiplantae</taxon>
        <taxon>Streptophyta</taxon>
        <taxon>Embryophyta</taxon>
        <taxon>Tracheophyta</taxon>
        <taxon>Spermatophyta</taxon>
        <taxon>Magnoliopsida</taxon>
        <taxon>eudicotyledons</taxon>
        <taxon>Gunneridae</taxon>
        <taxon>Pentapetalae</taxon>
        <taxon>asterids</taxon>
        <taxon>campanulids</taxon>
        <taxon>Asterales</taxon>
        <taxon>Asteraceae</taxon>
        <taxon>Asteroideae</taxon>
        <taxon>Heliantheae alliance</taxon>
        <taxon>Heliantheae</taxon>
        <taxon>Helianthus</taxon>
    </lineage>
</organism>
<proteinExistence type="predicted"/>
<gene>
    <name evidence="2" type="ORF">HanXRQr2_Chr15g0698481</name>
</gene>
<reference evidence="2" key="2">
    <citation type="submission" date="2020-06" db="EMBL/GenBank/DDBJ databases">
        <title>Helianthus annuus Genome sequencing and assembly Release 2.</title>
        <authorList>
            <person name="Gouzy J."/>
            <person name="Langlade N."/>
            <person name="Munos S."/>
        </authorList>
    </citation>
    <scope>NUCLEOTIDE SEQUENCE</scope>
    <source>
        <tissue evidence="2">Leaves</tissue>
    </source>
</reference>
<dbReference type="Proteomes" id="UP000215914">
    <property type="component" value="Unassembled WGS sequence"/>
</dbReference>
<protein>
    <submittedName>
        <fullName evidence="2">Uncharacterized protein</fullName>
    </submittedName>
</protein>
<dbReference type="AlphaFoldDB" id="A0A9K3E2T8"/>
<name>A0A9K3E2T8_HELAN</name>
<reference evidence="2" key="1">
    <citation type="journal article" date="2017" name="Nature">
        <title>The sunflower genome provides insights into oil metabolism, flowering and Asterid evolution.</title>
        <authorList>
            <person name="Badouin H."/>
            <person name="Gouzy J."/>
            <person name="Grassa C.J."/>
            <person name="Murat F."/>
            <person name="Staton S.E."/>
            <person name="Cottret L."/>
            <person name="Lelandais-Briere C."/>
            <person name="Owens G.L."/>
            <person name="Carrere S."/>
            <person name="Mayjonade B."/>
            <person name="Legrand L."/>
            <person name="Gill N."/>
            <person name="Kane N.C."/>
            <person name="Bowers J.E."/>
            <person name="Hubner S."/>
            <person name="Bellec A."/>
            <person name="Berard A."/>
            <person name="Berges H."/>
            <person name="Blanchet N."/>
            <person name="Boniface M.C."/>
            <person name="Brunel D."/>
            <person name="Catrice O."/>
            <person name="Chaidir N."/>
            <person name="Claudel C."/>
            <person name="Donnadieu C."/>
            <person name="Faraut T."/>
            <person name="Fievet G."/>
            <person name="Helmstetter N."/>
            <person name="King M."/>
            <person name="Knapp S.J."/>
            <person name="Lai Z."/>
            <person name="Le Paslier M.C."/>
            <person name="Lippi Y."/>
            <person name="Lorenzon L."/>
            <person name="Mandel J.R."/>
            <person name="Marage G."/>
            <person name="Marchand G."/>
            <person name="Marquand E."/>
            <person name="Bret-Mestries E."/>
            <person name="Morien E."/>
            <person name="Nambeesan S."/>
            <person name="Nguyen T."/>
            <person name="Pegot-Espagnet P."/>
            <person name="Pouilly N."/>
            <person name="Raftis F."/>
            <person name="Sallet E."/>
            <person name="Schiex T."/>
            <person name="Thomas J."/>
            <person name="Vandecasteele C."/>
            <person name="Vares D."/>
            <person name="Vear F."/>
            <person name="Vautrin S."/>
            <person name="Crespi M."/>
            <person name="Mangin B."/>
            <person name="Burke J.M."/>
            <person name="Salse J."/>
            <person name="Munos S."/>
            <person name="Vincourt P."/>
            <person name="Rieseberg L.H."/>
            <person name="Langlade N.B."/>
        </authorList>
    </citation>
    <scope>NUCLEOTIDE SEQUENCE</scope>
    <source>
        <tissue evidence="2">Leaves</tissue>
    </source>
</reference>
<comment type="caution">
    <text evidence="2">The sequence shown here is derived from an EMBL/GenBank/DDBJ whole genome shotgun (WGS) entry which is preliminary data.</text>
</comment>
<accession>A0A9K3E2T8</accession>